<dbReference type="AlphaFoldDB" id="A0A0E9VGA4"/>
<evidence type="ECO:0000313" key="1">
    <source>
        <dbReference type="EMBL" id="JAH77117.1"/>
    </source>
</evidence>
<proteinExistence type="predicted"/>
<protein>
    <submittedName>
        <fullName evidence="1">Uncharacterized protein</fullName>
    </submittedName>
</protein>
<name>A0A0E9VGA4_ANGAN</name>
<dbReference type="EMBL" id="GBXM01031460">
    <property type="protein sequence ID" value="JAH77117.1"/>
    <property type="molecule type" value="Transcribed_RNA"/>
</dbReference>
<reference evidence="1" key="1">
    <citation type="submission" date="2014-11" db="EMBL/GenBank/DDBJ databases">
        <authorList>
            <person name="Amaro Gonzalez C."/>
        </authorList>
    </citation>
    <scope>NUCLEOTIDE SEQUENCE</scope>
</reference>
<accession>A0A0E9VGA4</accession>
<reference evidence="1" key="2">
    <citation type="journal article" date="2015" name="Fish Shellfish Immunol.">
        <title>Early steps in the European eel (Anguilla anguilla)-Vibrio vulnificus interaction in the gills: Role of the RtxA13 toxin.</title>
        <authorList>
            <person name="Callol A."/>
            <person name="Pajuelo D."/>
            <person name="Ebbesson L."/>
            <person name="Teles M."/>
            <person name="MacKenzie S."/>
            <person name="Amaro C."/>
        </authorList>
    </citation>
    <scope>NUCLEOTIDE SEQUENCE</scope>
</reference>
<sequence>MTGAVQGFTHTDTHTQIQMGHSLTWGWGGVGAVRPPYKYTTIPGWSD</sequence>
<organism evidence="1">
    <name type="scientific">Anguilla anguilla</name>
    <name type="common">European freshwater eel</name>
    <name type="synonym">Muraena anguilla</name>
    <dbReference type="NCBI Taxonomy" id="7936"/>
    <lineage>
        <taxon>Eukaryota</taxon>
        <taxon>Metazoa</taxon>
        <taxon>Chordata</taxon>
        <taxon>Craniata</taxon>
        <taxon>Vertebrata</taxon>
        <taxon>Euteleostomi</taxon>
        <taxon>Actinopterygii</taxon>
        <taxon>Neopterygii</taxon>
        <taxon>Teleostei</taxon>
        <taxon>Anguilliformes</taxon>
        <taxon>Anguillidae</taxon>
        <taxon>Anguilla</taxon>
    </lineage>
</organism>